<keyword evidence="4" id="KW-0804">Transcription</keyword>
<dbReference type="InterPro" id="IPR036390">
    <property type="entry name" value="WH_DNA-bd_sf"/>
</dbReference>
<name>A0A2S6HTB2_9FIRM</name>
<evidence type="ECO:0000256" key="1">
    <source>
        <dbReference type="ARBA" id="ARBA00009437"/>
    </source>
</evidence>
<dbReference type="Gene3D" id="1.10.10.10">
    <property type="entry name" value="Winged helix-like DNA-binding domain superfamily/Winged helix DNA-binding domain"/>
    <property type="match status" value="1"/>
</dbReference>
<dbReference type="InterPro" id="IPR005119">
    <property type="entry name" value="LysR_subst-bd"/>
</dbReference>
<dbReference type="RefSeq" id="WP_104436968.1">
    <property type="nucleotide sequence ID" value="NZ_PTJA01000005.1"/>
</dbReference>
<dbReference type="PRINTS" id="PR00039">
    <property type="entry name" value="HTHLYSR"/>
</dbReference>
<gene>
    <name evidence="6" type="ORF">BXY41_105202</name>
</gene>
<dbReference type="Gene3D" id="3.40.190.290">
    <property type="match status" value="1"/>
</dbReference>
<dbReference type="EMBL" id="PTJA01000005">
    <property type="protein sequence ID" value="PPK80983.1"/>
    <property type="molecule type" value="Genomic_DNA"/>
</dbReference>
<keyword evidence="7" id="KW-1185">Reference proteome</keyword>
<keyword evidence="2" id="KW-0805">Transcription regulation</keyword>
<organism evidence="6 7">
    <name type="scientific">Lacrimispora xylanisolvens</name>
    <dbReference type="NCBI Taxonomy" id="384636"/>
    <lineage>
        <taxon>Bacteria</taxon>
        <taxon>Bacillati</taxon>
        <taxon>Bacillota</taxon>
        <taxon>Clostridia</taxon>
        <taxon>Lachnospirales</taxon>
        <taxon>Lachnospiraceae</taxon>
        <taxon>Lacrimispora</taxon>
    </lineage>
</organism>
<dbReference type="PROSITE" id="PS50931">
    <property type="entry name" value="HTH_LYSR"/>
    <property type="match status" value="1"/>
</dbReference>
<sequence>MDITYDYYRIFYYVATCKSFSKAAGLLSANQSNISRFINNLEHQLGCKLFVRSNRGISLTPEGEKLYSHVKIAQEQFRAAELELINDKNLSGGTITISVSDTALHGHLLPILGAFHSTHPGIHLRILTHSTPQAIQVLKNRLVHFAVVTTPSNIKPPLKETCLKSFQEILIGGRHYSFLKDTPHHLSELVQYPFVCLGKDTVTYEFFSNLLLKYDLVFKPDIEVASTNQLMPMIKNDLGIGFIPERFAREALENGEVFSIPLEEPIPRRSICLVENTSRCLSIAANALKEMILSPEF</sequence>
<keyword evidence="3 6" id="KW-0238">DNA-binding</keyword>
<dbReference type="InterPro" id="IPR036388">
    <property type="entry name" value="WH-like_DNA-bd_sf"/>
</dbReference>
<feature type="domain" description="HTH lysR-type" evidence="5">
    <location>
        <begin position="9"/>
        <end position="60"/>
    </location>
</feature>
<dbReference type="GO" id="GO:0000976">
    <property type="term" value="F:transcription cis-regulatory region binding"/>
    <property type="evidence" value="ECO:0007669"/>
    <property type="project" value="TreeGrafter"/>
</dbReference>
<evidence type="ECO:0000313" key="6">
    <source>
        <dbReference type="EMBL" id="PPK80983.1"/>
    </source>
</evidence>
<dbReference type="AlphaFoldDB" id="A0A2S6HTB2"/>
<evidence type="ECO:0000259" key="5">
    <source>
        <dbReference type="PROSITE" id="PS50931"/>
    </source>
</evidence>
<comment type="similarity">
    <text evidence="1">Belongs to the LysR transcriptional regulatory family.</text>
</comment>
<dbReference type="OrthoDB" id="9803735at2"/>
<comment type="caution">
    <text evidence="6">The sequence shown here is derived from an EMBL/GenBank/DDBJ whole genome shotgun (WGS) entry which is preliminary data.</text>
</comment>
<dbReference type="PANTHER" id="PTHR30126:SF64">
    <property type="entry name" value="HTH-TYPE TRANSCRIPTIONAL REGULATOR CITR"/>
    <property type="match status" value="1"/>
</dbReference>
<dbReference type="Pfam" id="PF00126">
    <property type="entry name" value="HTH_1"/>
    <property type="match status" value="1"/>
</dbReference>
<dbReference type="PANTHER" id="PTHR30126">
    <property type="entry name" value="HTH-TYPE TRANSCRIPTIONAL REGULATOR"/>
    <property type="match status" value="1"/>
</dbReference>
<dbReference type="Pfam" id="PF03466">
    <property type="entry name" value="LysR_substrate"/>
    <property type="match status" value="1"/>
</dbReference>
<dbReference type="CDD" id="cd05466">
    <property type="entry name" value="PBP2_LTTR_substrate"/>
    <property type="match status" value="1"/>
</dbReference>
<evidence type="ECO:0000256" key="3">
    <source>
        <dbReference type="ARBA" id="ARBA00023125"/>
    </source>
</evidence>
<reference evidence="6 7" key="1">
    <citation type="submission" date="2018-02" db="EMBL/GenBank/DDBJ databases">
        <title>Genomic Encyclopedia of Archaeal and Bacterial Type Strains, Phase II (KMG-II): from individual species to whole genera.</title>
        <authorList>
            <person name="Goeker M."/>
        </authorList>
    </citation>
    <scope>NUCLEOTIDE SEQUENCE [LARGE SCALE GENOMIC DNA]</scope>
    <source>
        <strain evidence="6 7">DSM 3808</strain>
    </source>
</reference>
<proteinExistence type="inferred from homology"/>
<evidence type="ECO:0000256" key="2">
    <source>
        <dbReference type="ARBA" id="ARBA00023015"/>
    </source>
</evidence>
<dbReference type="SUPFAM" id="SSF53850">
    <property type="entry name" value="Periplasmic binding protein-like II"/>
    <property type="match status" value="1"/>
</dbReference>
<protein>
    <submittedName>
        <fullName evidence="6">DNA-binding transcriptional LysR family regulator</fullName>
    </submittedName>
</protein>
<dbReference type="InterPro" id="IPR000847">
    <property type="entry name" value="LysR_HTH_N"/>
</dbReference>
<dbReference type="FunFam" id="1.10.10.10:FF:000001">
    <property type="entry name" value="LysR family transcriptional regulator"/>
    <property type="match status" value="1"/>
</dbReference>
<evidence type="ECO:0000313" key="7">
    <source>
        <dbReference type="Proteomes" id="UP000237749"/>
    </source>
</evidence>
<dbReference type="SUPFAM" id="SSF46785">
    <property type="entry name" value="Winged helix' DNA-binding domain"/>
    <property type="match status" value="1"/>
</dbReference>
<evidence type="ECO:0000256" key="4">
    <source>
        <dbReference type="ARBA" id="ARBA00023163"/>
    </source>
</evidence>
<accession>A0A2S6HTB2</accession>
<dbReference type="GO" id="GO:0003700">
    <property type="term" value="F:DNA-binding transcription factor activity"/>
    <property type="evidence" value="ECO:0007669"/>
    <property type="project" value="InterPro"/>
</dbReference>
<dbReference type="Proteomes" id="UP000237749">
    <property type="component" value="Unassembled WGS sequence"/>
</dbReference>